<dbReference type="Pfam" id="PF00455">
    <property type="entry name" value="DeoRC"/>
    <property type="match status" value="1"/>
</dbReference>
<dbReference type="PANTHER" id="PTHR30363">
    <property type="entry name" value="HTH-TYPE TRANSCRIPTIONAL REGULATOR SRLR-RELATED"/>
    <property type="match status" value="1"/>
</dbReference>
<comment type="caution">
    <text evidence="5">The sequence shown here is derived from an EMBL/GenBank/DDBJ whole genome shotgun (WGS) entry which is preliminary data.</text>
</comment>
<keyword evidence="1" id="KW-0678">Repressor</keyword>
<dbReference type="PRINTS" id="PR00037">
    <property type="entry name" value="HTHLACR"/>
</dbReference>
<dbReference type="EMBL" id="JACIDX010000013">
    <property type="protein sequence ID" value="MBB3956373.1"/>
    <property type="molecule type" value="Genomic_DNA"/>
</dbReference>
<dbReference type="AlphaFoldDB" id="A0A7W6CH02"/>
<dbReference type="PANTHER" id="PTHR30363:SF4">
    <property type="entry name" value="GLYCEROL-3-PHOSPHATE REGULON REPRESSOR"/>
    <property type="match status" value="1"/>
</dbReference>
<evidence type="ECO:0000256" key="3">
    <source>
        <dbReference type="ARBA" id="ARBA00023163"/>
    </source>
</evidence>
<keyword evidence="6" id="KW-1185">Reference proteome</keyword>
<dbReference type="InterPro" id="IPR050313">
    <property type="entry name" value="Carb_Metab_HTH_regulators"/>
</dbReference>
<evidence type="ECO:0000313" key="6">
    <source>
        <dbReference type="Proteomes" id="UP000548867"/>
    </source>
</evidence>
<dbReference type="SMART" id="SM01134">
    <property type="entry name" value="DeoRC"/>
    <property type="match status" value="1"/>
</dbReference>
<evidence type="ECO:0000256" key="1">
    <source>
        <dbReference type="ARBA" id="ARBA00022491"/>
    </source>
</evidence>
<dbReference type="Gene3D" id="3.40.50.1360">
    <property type="match status" value="1"/>
</dbReference>
<dbReference type="PROSITE" id="PS51000">
    <property type="entry name" value="HTH_DEOR_2"/>
    <property type="match status" value="1"/>
</dbReference>
<dbReference type="Pfam" id="PF08220">
    <property type="entry name" value="HTH_DeoR"/>
    <property type="match status" value="1"/>
</dbReference>
<dbReference type="InterPro" id="IPR036390">
    <property type="entry name" value="WH_DNA-bd_sf"/>
</dbReference>
<dbReference type="InterPro" id="IPR014036">
    <property type="entry name" value="DeoR-like_C"/>
</dbReference>
<dbReference type="SUPFAM" id="SSF100950">
    <property type="entry name" value="NagB/RpiA/CoA transferase-like"/>
    <property type="match status" value="1"/>
</dbReference>
<reference evidence="5 6" key="1">
    <citation type="submission" date="2020-08" db="EMBL/GenBank/DDBJ databases">
        <title>Genomic Encyclopedia of Type Strains, Phase IV (KMG-IV): sequencing the most valuable type-strain genomes for metagenomic binning, comparative biology and taxonomic classification.</title>
        <authorList>
            <person name="Goeker M."/>
        </authorList>
    </citation>
    <scope>NUCLEOTIDE SEQUENCE [LARGE SCALE GENOMIC DNA]</scope>
    <source>
        <strain evidence="5 6">DSM 27057</strain>
    </source>
</reference>
<keyword evidence="3" id="KW-0804">Transcription</keyword>
<dbReference type="GO" id="GO:0003700">
    <property type="term" value="F:DNA-binding transcription factor activity"/>
    <property type="evidence" value="ECO:0007669"/>
    <property type="project" value="InterPro"/>
</dbReference>
<name>A0A7W6CH02_9SPHN</name>
<sequence>MDNNLPLGRREVIARRLDEGQAVVANVLAAEFDVSEDVIRRDLRTLAAEGRCRRVYGGALPLSAPSTPINQRIGQSDERKRALAAAAVALIGAGEMILIDSGSTNLALIPLLPDGIAVVTNSVVIAGALQARGTIATYMIGGKVDAQVGGCVDAGAVQALGQFNIDRAFLGACAVSGEEGIGAFYADDAAFKRATIEVSRHSVVMATSDKLDSRTHFRIAPLDRITHLVLEHDAAALAPALMAQIGQRAILARAPI</sequence>
<feature type="domain" description="HTH deoR-type" evidence="4">
    <location>
        <begin position="6"/>
        <end position="61"/>
    </location>
</feature>
<accession>A0A7W6CH02</accession>
<protein>
    <submittedName>
        <fullName evidence="5">DeoR/GlpR family transcriptional regulator of sugar metabolism</fullName>
    </submittedName>
</protein>
<evidence type="ECO:0000313" key="5">
    <source>
        <dbReference type="EMBL" id="MBB3956373.1"/>
    </source>
</evidence>
<dbReference type="InterPro" id="IPR037171">
    <property type="entry name" value="NagB/RpiA_transferase-like"/>
</dbReference>
<keyword evidence="2" id="KW-0805">Transcription regulation</keyword>
<organism evidence="5 6">
    <name type="scientific">Novosphingobium sediminicola</name>
    <dbReference type="NCBI Taxonomy" id="563162"/>
    <lineage>
        <taxon>Bacteria</taxon>
        <taxon>Pseudomonadati</taxon>
        <taxon>Pseudomonadota</taxon>
        <taxon>Alphaproteobacteria</taxon>
        <taxon>Sphingomonadales</taxon>
        <taxon>Sphingomonadaceae</taxon>
        <taxon>Novosphingobium</taxon>
    </lineage>
</organism>
<dbReference type="Proteomes" id="UP000548867">
    <property type="component" value="Unassembled WGS sequence"/>
</dbReference>
<evidence type="ECO:0000256" key="2">
    <source>
        <dbReference type="ARBA" id="ARBA00023015"/>
    </source>
</evidence>
<gene>
    <name evidence="5" type="ORF">GGR38_003336</name>
</gene>
<dbReference type="InterPro" id="IPR001034">
    <property type="entry name" value="DeoR_HTH"/>
</dbReference>
<dbReference type="SMART" id="SM00420">
    <property type="entry name" value="HTH_DEOR"/>
    <property type="match status" value="1"/>
</dbReference>
<proteinExistence type="predicted"/>
<evidence type="ECO:0000259" key="4">
    <source>
        <dbReference type="PROSITE" id="PS51000"/>
    </source>
</evidence>
<dbReference type="RefSeq" id="WP_183627260.1">
    <property type="nucleotide sequence ID" value="NZ_JACIDX010000013.1"/>
</dbReference>
<dbReference type="SUPFAM" id="SSF46785">
    <property type="entry name" value="Winged helix' DNA-binding domain"/>
    <property type="match status" value="1"/>
</dbReference>